<name>A0A9D4Z7M0_ADICA</name>
<proteinExistence type="predicted"/>
<dbReference type="EMBL" id="JABFUD020000021">
    <property type="protein sequence ID" value="KAI5063652.1"/>
    <property type="molecule type" value="Genomic_DNA"/>
</dbReference>
<organism evidence="2 3">
    <name type="scientific">Adiantum capillus-veneris</name>
    <name type="common">Maidenhair fern</name>
    <dbReference type="NCBI Taxonomy" id="13818"/>
    <lineage>
        <taxon>Eukaryota</taxon>
        <taxon>Viridiplantae</taxon>
        <taxon>Streptophyta</taxon>
        <taxon>Embryophyta</taxon>
        <taxon>Tracheophyta</taxon>
        <taxon>Polypodiopsida</taxon>
        <taxon>Polypodiidae</taxon>
        <taxon>Polypodiales</taxon>
        <taxon>Pteridineae</taxon>
        <taxon>Pteridaceae</taxon>
        <taxon>Vittarioideae</taxon>
        <taxon>Adiantum</taxon>
    </lineage>
</organism>
<dbReference type="AlphaFoldDB" id="A0A9D4Z7M0"/>
<accession>A0A9D4Z7M0</accession>
<protein>
    <submittedName>
        <fullName evidence="2">Uncharacterized protein</fullName>
    </submittedName>
</protein>
<keyword evidence="3" id="KW-1185">Reference proteome</keyword>
<evidence type="ECO:0000256" key="1">
    <source>
        <dbReference type="SAM" id="MobiDB-lite"/>
    </source>
</evidence>
<reference evidence="2" key="1">
    <citation type="submission" date="2021-01" db="EMBL/GenBank/DDBJ databases">
        <title>Adiantum capillus-veneris genome.</title>
        <authorList>
            <person name="Fang Y."/>
            <person name="Liao Q."/>
        </authorList>
    </citation>
    <scope>NUCLEOTIDE SEQUENCE</scope>
    <source>
        <strain evidence="2">H3</strain>
        <tissue evidence="2">Leaf</tissue>
    </source>
</reference>
<dbReference type="Proteomes" id="UP000886520">
    <property type="component" value="Chromosome 21"/>
</dbReference>
<feature type="region of interest" description="Disordered" evidence="1">
    <location>
        <begin position="149"/>
        <end position="168"/>
    </location>
</feature>
<feature type="compositionally biased region" description="Polar residues" evidence="1">
    <location>
        <begin position="179"/>
        <end position="191"/>
    </location>
</feature>
<feature type="region of interest" description="Disordered" evidence="1">
    <location>
        <begin position="176"/>
        <end position="254"/>
    </location>
</feature>
<dbReference type="OrthoDB" id="1996845at2759"/>
<evidence type="ECO:0000313" key="2">
    <source>
        <dbReference type="EMBL" id="KAI5063652.1"/>
    </source>
</evidence>
<feature type="compositionally biased region" description="Basic and acidic residues" evidence="1">
    <location>
        <begin position="216"/>
        <end position="230"/>
    </location>
</feature>
<comment type="caution">
    <text evidence="2">The sequence shown here is derived from an EMBL/GenBank/DDBJ whole genome shotgun (WGS) entry which is preliminary data.</text>
</comment>
<evidence type="ECO:0000313" key="3">
    <source>
        <dbReference type="Proteomes" id="UP000886520"/>
    </source>
</evidence>
<sequence length="343" mass="36663">MNLLTQFKLCFQCLPVFSSESPPPSPRPFSAGAVANSEKDVHLHGSATTPPVKEGAIAPEGETPSFSDASLTHDNEQKDLPISQQAKVELLGAPGSQHIASPLETTYSPKGEEGNASKQQTTSGLMPLPSPISPSPIGLGYIVGEHASSHHIHHQVSSQHHDGGHSFFHLHRHDKAHPLSSTPTEDPSTSGADEHASLLSPPALSPPPPSKSSTSKHGDVDDPHSNEKIHMKTSHSVPQINLDGSLADKSEDDSAIAEGSLAALTTWHSEPVEATGTGGGRMRRRDHLKHHLKELQDQLKQGGHQLKEEGSKHLQNMISNISKQAEQIEESGSFLSVPRWSAS</sequence>
<gene>
    <name evidence="2" type="ORF">GOP47_0022199</name>
</gene>
<feature type="region of interest" description="Disordered" evidence="1">
    <location>
        <begin position="18"/>
        <end position="73"/>
    </location>
</feature>
<feature type="region of interest" description="Disordered" evidence="1">
    <location>
        <begin position="93"/>
        <end position="132"/>
    </location>
</feature>